<keyword evidence="2" id="KW-1185">Reference proteome</keyword>
<evidence type="ECO:0000313" key="1">
    <source>
        <dbReference type="EMBL" id="ERH32055.1"/>
    </source>
</evidence>
<protein>
    <submittedName>
        <fullName evidence="1">Uncharacterized protein</fullName>
    </submittedName>
</protein>
<organism evidence="1 2">
    <name type="scientific">Alloscardovia omnicolens F0580</name>
    <dbReference type="NCBI Taxonomy" id="1321816"/>
    <lineage>
        <taxon>Bacteria</taxon>
        <taxon>Bacillati</taxon>
        <taxon>Actinomycetota</taxon>
        <taxon>Actinomycetes</taxon>
        <taxon>Bifidobacteriales</taxon>
        <taxon>Bifidobacteriaceae</taxon>
        <taxon>Alloscardovia</taxon>
    </lineage>
</organism>
<comment type="caution">
    <text evidence="1">The sequence shown here is derived from an EMBL/GenBank/DDBJ whole genome shotgun (WGS) entry which is preliminary data.</text>
</comment>
<proteinExistence type="predicted"/>
<name>U1QXE6_9BIFI</name>
<sequence>MNTIENTLIHAFIVCLSLRYHRAITNLSTRDHRFIGALPPFSLSP</sequence>
<gene>
    <name evidence="1" type="ORF">HMPREF9244_00058</name>
</gene>
<dbReference type="HOGENOM" id="CLU_3195289_0_0_11"/>
<accession>U1QXE6</accession>
<reference evidence="1 2" key="1">
    <citation type="submission" date="2013-08" db="EMBL/GenBank/DDBJ databases">
        <authorList>
            <person name="Weinstock G."/>
            <person name="Sodergren E."/>
            <person name="Wylie T."/>
            <person name="Fulton L."/>
            <person name="Fulton R."/>
            <person name="Fronick C."/>
            <person name="O'Laughlin M."/>
            <person name="Godfrey J."/>
            <person name="Miner T."/>
            <person name="Herter B."/>
            <person name="Appelbaum E."/>
            <person name="Cordes M."/>
            <person name="Lek S."/>
            <person name="Wollam A."/>
            <person name="Pepin K.H."/>
            <person name="Palsikar V.B."/>
            <person name="Mitreva M."/>
            <person name="Wilson R.K."/>
        </authorList>
    </citation>
    <scope>NUCLEOTIDE SEQUENCE [LARGE SCALE GENOMIC DNA]</scope>
    <source>
        <strain evidence="1 2">F0580</strain>
    </source>
</reference>
<dbReference type="AlphaFoldDB" id="U1QXE6"/>
<dbReference type="EMBL" id="AWSI01000004">
    <property type="protein sequence ID" value="ERH32055.1"/>
    <property type="molecule type" value="Genomic_DNA"/>
</dbReference>
<evidence type="ECO:0000313" key="2">
    <source>
        <dbReference type="Proteomes" id="UP000016519"/>
    </source>
</evidence>
<dbReference type="Proteomes" id="UP000016519">
    <property type="component" value="Unassembled WGS sequence"/>
</dbReference>